<evidence type="ECO:0000313" key="1">
    <source>
        <dbReference type="EMBL" id="CAI0379999.1"/>
    </source>
</evidence>
<evidence type="ECO:0000313" key="2">
    <source>
        <dbReference type="Proteomes" id="UP001154282"/>
    </source>
</evidence>
<gene>
    <name evidence="1" type="ORF">LITE_LOCUS2486</name>
</gene>
<reference evidence="1" key="1">
    <citation type="submission" date="2022-08" db="EMBL/GenBank/DDBJ databases">
        <authorList>
            <person name="Gutierrez-Valencia J."/>
        </authorList>
    </citation>
    <scope>NUCLEOTIDE SEQUENCE</scope>
</reference>
<keyword evidence="2" id="KW-1185">Reference proteome</keyword>
<dbReference type="Proteomes" id="UP001154282">
    <property type="component" value="Unassembled WGS sequence"/>
</dbReference>
<dbReference type="EMBL" id="CAMGYJ010000002">
    <property type="protein sequence ID" value="CAI0379999.1"/>
    <property type="molecule type" value="Genomic_DNA"/>
</dbReference>
<sequence length="14" mass="1593">MAAKDPVEIGQRDY</sequence>
<name>A0AAV0H4V0_9ROSI</name>
<protein>
    <submittedName>
        <fullName evidence="1">Uncharacterized protein</fullName>
    </submittedName>
</protein>
<comment type="caution">
    <text evidence="1">The sequence shown here is derived from an EMBL/GenBank/DDBJ whole genome shotgun (WGS) entry which is preliminary data.</text>
</comment>
<proteinExistence type="predicted"/>
<accession>A0AAV0H4V0</accession>
<organism evidence="1 2">
    <name type="scientific">Linum tenue</name>
    <dbReference type="NCBI Taxonomy" id="586396"/>
    <lineage>
        <taxon>Eukaryota</taxon>
        <taxon>Viridiplantae</taxon>
        <taxon>Streptophyta</taxon>
        <taxon>Embryophyta</taxon>
        <taxon>Tracheophyta</taxon>
        <taxon>Spermatophyta</taxon>
        <taxon>Magnoliopsida</taxon>
        <taxon>eudicotyledons</taxon>
        <taxon>Gunneridae</taxon>
        <taxon>Pentapetalae</taxon>
        <taxon>rosids</taxon>
        <taxon>fabids</taxon>
        <taxon>Malpighiales</taxon>
        <taxon>Linaceae</taxon>
        <taxon>Linum</taxon>
    </lineage>
</organism>